<gene>
    <name evidence="1" type="ORF">H6P81_015538</name>
</gene>
<comment type="caution">
    <text evidence="1">The sequence shown here is derived from an EMBL/GenBank/DDBJ whole genome shotgun (WGS) entry which is preliminary data.</text>
</comment>
<name>A0AAV7EAF3_ARIFI</name>
<protein>
    <recommendedName>
        <fullName evidence="3">Endonuclease/exonuclease/phosphatase domain-containing protein</fullName>
    </recommendedName>
</protein>
<dbReference type="AlphaFoldDB" id="A0AAV7EAF3"/>
<proteinExistence type="predicted"/>
<evidence type="ECO:0008006" key="3">
    <source>
        <dbReference type="Google" id="ProtNLM"/>
    </source>
</evidence>
<dbReference type="EMBL" id="JAINDJ010000006">
    <property type="protein sequence ID" value="KAG9444198.1"/>
    <property type="molecule type" value="Genomic_DNA"/>
</dbReference>
<evidence type="ECO:0000313" key="2">
    <source>
        <dbReference type="Proteomes" id="UP000825729"/>
    </source>
</evidence>
<keyword evidence="2" id="KW-1185">Reference proteome</keyword>
<dbReference type="Proteomes" id="UP000825729">
    <property type="component" value="Unassembled WGS sequence"/>
</dbReference>
<organism evidence="1 2">
    <name type="scientific">Aristolochia fimbriata</name>
    <name type="common">White veined hardy Dutchman's pipe vine</name>
    <dbReference type="NCBI Taxonomy" id="158543"/>
    <lineage>
        <taxon>Eukaryota</taxon>
        <taxon>Viridiplantae</taxon>
        <taxon>Streptophyta</taxon>
        <taxon>Embryophyta</taxon>
        <taxon>Tracheophyta</taxon>
        <taxon>Spermatophyta</taxon>
        <taxon>Magnoliopsida</taxon>
        <taxon>Magnoliidae</taxon>
        <taxon>Piperales</taxon>
        <taxon>Aristolochiaceae</taxon>
        <taxon>Aristolochia</taxon>
    </lineage>
</organism>
<reference evidence="1 2" key="1">
    <citation type="submission" date="2021-07" db="EMBL/GenBank/DDBJ databases">
        <title>The Aristolochia fimbriata genome: insights into angiosperm evolution, floral development and chemical biosynthesis.</title>
        <authorList>
            <person name="Jiao Y."/>
        </authorList>
    </citation>
    <scope>NUCLEOTIDE SEQUENCE [LARGE SCALE GENOMIC DNA]</scope>
    <source>
        <strain evidence="1">IBCAS-2021</strain>
        <tissue evidence="1">Leaf</tissue>
    </source>
</reference>
<accession>A0AAV7EAF3</accession>
<evidence type="ECO:0000313" key="1">
    <source>
        <dbReference type="EMBL" id="KAG9444198.1"/>
    </source>
</evidence>
<sequence>MMLICLIKFSVMFQLPTFYQFQMLSTYKCRSSVPISRTQSTLAFWYSRHGNSQIKVMEADVWIKPVNVIISTKYVDLEEVDGSLWSVTQCLILIIFLRLLLVVTIRKHLDVIGYQDVSILFCGDLNSDHNGSNAPGPILIGK</sequence>